<dbReference type="AlphaFoldDB" id="A0A561T7F3"/>
<evidence type="ECO:0000256" key="1">
    <source>
        <dbReference type="SAM" id="MobiDB-lite"/>
    </source>
</evidence>
<dbReference type="EMBL" id="VIWT01000004">
    <property type="protein sequence ID" value="TWF83041.1"/>
    <property type="molecule type" value="Genomic_DNA"/>
</dbReference>
<keyword evidence="4" id="KW-1185">Reference proteome</keyword>
<name>A0A561T7F3_9ACTN</name>
<evidence type="ECO:0000313" key="3">
    <source>
        <dbReference type="EMBL" id="TWF83041.1"/>
    </source>
</evidence>
<feature type="compositionally biased region" description="Polar residues" evidence="1">
    <location>
        <begin position="47"/>
        <end position="65"/>
    </location>
</feature>
<sequence>MRTPRRLPTVAAVAVALALQVGTCTALTTSLLGGPLLGNASAATADPSGQANPVSQPSQATSTSPHLALSLDSNDGGDSDGGGQAGAAPGERLTWKLTVRDLGKEPVTDLRIEQHLPDGAKPVGSADAVLRDGKPVWEHVAVRPDTPTTLTSTADLGPAGPETLDSAGTASTACAYAGTSSTPLVCASHLDPLPAGRRGLAVAGHEESPAWPWWTGGALAALTAVAAVIWVRGRRAVIS</sequence>
<accession>A0A561T7F3</accession>
<organism evidence="3 4">
    <name type="scientific">Kitasatospora viridis</name>
    <dbReference type="NCBI Taxonomy" id="281105"/>
    <lineage>
        <taxon>Bacteria</taxon>
        <taxon>Bacillati</taxon>
        <taxon>Actinomycetota</taxon>
        <taxon>Actinomycetes</taxon>
        <taxon>Kitasatosporales</taxon>
        <taxon>Streptomycetaceae</taxon>
        <taxon>Kitasatospora</taxon>
    </lineage>
</organism>
<keyword evidence="2" id="KW-0472">Membrane</keyword>
<protein>
    <recommendedName>
        <fullName evidence="5">DUF11 domain-containing protein</fullName>
    </recommendedName>
</protein>
<feature type="region of interest" description="Disordered" evidence="1">
    <location>
        <begin position="43"/>
        <end position="92"/>
    </location>
</feature>
<feature type="transmembrane region" description="Helical" evidence="2">
    <location>
        <begin position="211"/>
        <end position="231"/>
    </location>
</feature>
<dbReference type="Proteomes" id="UP000317940">
    <property type="component" value="Unassembled WGS sequence"/>
</dbReference>
<proteinExistence type="predicted"/>
<evidence type="ECO:0000313" key="4">
    <source>
        <dbReference type="Proteomes" id="UP000317940"/>
    </source>
</evidence>
<feature type="compositionally biased region" description="Low complexity" evidence="1">
    <location>
        <begin position="67"/>
        <end position="76"/>
    </location>
</feature>
<keyword evidence="2" id="KW-0812">Transmembrane</keyword>
<keyword evidence="2" id="KW-1133">Transmembrane helix</keyword>
<evidence type="ECO:0008006" key="5">
    <source>
        <dbReference type="Google" id="ProtNLM"/>
    </source>
</evidence>
<reference evidence="3 4" key="1">
    <citation type="submission" date="2019-06" db="EMBL/GenBank/DDBJ databases">
        <title>Sequencing the genomes of 1000 actinobacteria strains.</title>
        <authorList>
            <person name="Klenk H.-P."/>
        </authorList>
    </citation>
    <scope>NUCLEOTIDE SEQUENCE [LARGE SCALE GENOMIC DNA]</scope>
    <source>
        <strain evidence="3 4">DSM 44826</strain>
    </source>
</reference>
<dbReference type="RefSeq" id="WP_145910280.1">
    <property type="nucleotide sequence ID" value="NZ_BAAAMZ010000009.1"/>
</dbReference>
<evidence type="ECO:0000256" key="2">
    <source>
        <dbReference type="SAM" id="Phobius"/>
    </source>
</evidence>
<comment type="caution">
    <text evidence="3">The sequence shown here is derived from an EMBL/GenBank/DDBJ whole genome shotgun (WGS) entry which is preliminary data.</text>
</comment>
<gene>
    <name evidence="3" type="ORF">FHX73_14524</name>
</gene>